<organism evidence="2 3">
    <name type="scientific">Sphingobacterium micropteri</name>
    <dbReference type="NCBI Taxonomy" id="2763501"/>
    <lineage>
        <taxon>Bacteria</taxon>
        <taxon>Pseudomonadati</taxon>
        <taxon>Bacteroidota</taxon>
        <taxon>Sphingobacteriia</taxon>
        <taxon>Sphingobacteriales</taxon>
        <taxon>Sphingobacteriaceae</taxon>
        <taxon>Sphingobacterium</taxon>
    </lineage>
</organism>
<accession>A0ABR7YKJ2</accession>
<dbReference type="SUPFAM" id="SSF46955">
    <property type="entry name" value="Putative DNA-binding domain"/>
    <property type="match status" value="1"/>
</dbReference>
<evidence type="ECO:0000313" key="2">
    <source>
        <dbReference type="EMBL" id="MBD1431779.1"/>
    </source>
</evidence>
<protein>
    <submittedName>
        <fullName evidence="2">Helix-turn-helix domain-containing protein</fullName>
    </submittedName>
</protein>
<comment type="caution">
    <text evidence="2">The sequence shown here is derived from an EMBL/GenBank/DDBJ whole genome shotgun (WGS) entry which is preliminary data.</text>
</comment>
<feature type="domain" description="Helix-turn-helix" evidence="1">
    <location>
        <begin position="45"/>
        <end position="95"/>
    </location>
</feature>
<dbReference type="Pfam" id="PF12728">
    <property type="entry name" value="HTH_17"/>
    <property type="match status" value="1"/>
</dbReference>
<name>A0ABR7YKJ2_9SPHI</name>
<dbReference type="EMBL" id="JACOIK010000002">
    <property type="protein sequence ID" value="MBD1431779.1"/>
    <property type="molecule type" value="Genomic_DNA"/>
</dbReference>
<evidence type="ECO:0000313" key="3">
    <source>
        <dbReference type="Proteomes" id="UP000602759"/>
    </source>
</evidence>
<gene>
    <name evidence="2" type="ORF">H8B06_02995</name>
</gene>
<dbReference type="Proteomes" id="UP000602759">
    <property type="component" value="Unassembled WGS sequence"/>
</dbReference>
<dbReference type="InterPro" id="IPR009061">
    <property type="entry name" value="DNA-bd_dom_put_sf"/>
</dbReference>
<dbReference type="RefSeq" id="WP_190992797.1">
    <property type="nucleotide sequence ID" value="NZ_JACOIK010000002.1"/>
</dbReference>
<keyword evidence="3" id="KW-1185">Reference proteome</keyword>
<reference evidence="2 3" key="1">
    <citation type="submission" date="2020-08" db="EMBL/GenBank/DDBJ databases">
        <title>Sphingobacterium sp. DN00404 isolated from aquaculture water.</title>
        <authorList>
            <person name="Zhang M."/>
        </authorList>
    </citation>
    <scope>NUCLEOTIDE SEQUENCE [LARGE SCALE GENOMIC DNA]</scope>
    <source>
        <strain evidence="2 3">DN00404</strain>
    </source>
</reference>
<proteinExistence type="predicted"/>
<sequence length="102" mass="12199">MKKSKEYMKWRARTVAKILLTKHAVYKKVLTLLRKQLAAEEEIQLLSAKDVQTLFTIGHSTYYRWIKSGRLTPTIVNGRHYYRKEEIIALLEKRRYRNRGGF</sequence>
<dbReference type="InterPro" id="IPR041657">
    <property type="entry name" value="HTH_17"/>
</dbReference>
<evidence type="ECO:0000259" key="1">
    <source>
        <dbReference type="Pfam" id="PF12728"/>
    </source>
</evidence>